<dbReference type="GO" id="GO:0016491">
    <property type="term" value="F:oxidoreductase activity"/>
    <property type="evidence" value="ECO:0007669"/>
    <property type="project" value="UniProtKB-KW"/>
</dbReference>
<accession>A0A7R7XHW5</accession>
<dbReference type="EMBL" id="AP024444">
    <property type="protein sequence ID" value="BCS21666.1"/>
    <property type="molecule type" value="Genomic_DNA"/>
</dbReference>
<proteinExistence type="predicted"/>
<dbReference type="Gene3D" id="3.50.50.60">
    <property type="entry name" value="FAD/NAD(P)-binding domain"/>
    <property type="match status" value="2"/>
</dbReference>
<gene>
    <name evidence="4" type="ORF">APUU_22098A</name>
</gene>
<keyword evidence="3" id="KW-0560">Oxidoreductase</keyword>
<dbReference type="OrthoDB" id="2915840at2759"/>
<evidence type="ECO:0000256" key="2">
    <source>
        <dbReference type="ARBA" id="ARBA00022827"/>
    </source>
</evidence>
<protein>
    <recommendedName>
        <fullName evidence="6">FAD/NAD(P)-binding domain-containing protein</fullName>
    </recommendedName>
</protein>
<evidence type="ECO:0000313" key="5">
    <source>
        <dbReference type="Proteomes" id="UP000654913"/>
    </source>
</evidence>
<dbReference type="AlphaFoldDB" id="A0A7R7XHW5"/>
<keyword evidence="5" id="KW-1185">Reference proteome</keyword>
<dbReference type="SUPFAM" id="SSF51905">
    <property type="entry name" value="FAD/NAD(P)-binding domain"/>
    <property type="match status" value="2"/>
</dbReference>
<dbReference type="KEGG" id="apuu:APUU_22098A"/>
<reference evidence="4" key="1">
    <citation type="submission" date="2021-01" db="EMBL/GenBank/DDBJ databases">
        <authorList>
            <consortium name="Aspergillus puulaauensis MK2 genome sequencing consortium"/>
            <person name="Kazuki M."/>
            <person name="Futagami T."/>
        </authorList>
    </citation>
    <scope>NUCLEOTIDE SEQUENCE</scope>
    <source>
        <strain evidence="4">MK2</strain>
    </source>
</reference>
<name>A0A7R7XHW5_9EURO</name>
<keyword evidence="1" id="KW-0285">Flavoprotein</keyword>
<dbReference type="InterPro" id="IPR050346">
    <property type="entry name" value="FMO-like"/>
</dbReference>
<keyword evidence="2" id="KW-0274">FAD</keyword>
<sequence>MPPHTVDLLIIGAGLHGLIMAKTYLEIHPAATLLVVDEAQSVGGTWAAERLYPGLKTNNVFGSYELSDFPMVSEKYGVDGTGHIPGYVVHAYLCDAAEHFGITPRLRLGTRVISAEMNEKGVWEVRVGSASGAGIINNVLATRLVVATGLTSKPHIPEIPGAETFDRLIVHSKQLKEHAQPLAESKRIVVVGGNKSAWDVCYTAVQSGSQVDMIIRPSGGGPSYLWPRSFSLGPFRTSLAKLSTTRFFTLFDPAPFYQSGHFSWMKRVLHRTALGQRICRYFWTYLDSLIRRLNGYSTHPELKKLEPWTTLFWMGNSLSVHNYETSWFDLVREGKIRVHITDLASLSPGKVHLANGEILHADSLVLCTGWATDIPVQLGIQGDDDLNGGKEAAKTVYQSVPYLATLSRRTSNAPNCGLFSSGKLTTSPLLYRDMIPAQKSFIEQRNLAFIGMSVSIHAVLVAQVQALWIAAFFEERIEHLSPDHSNLEHVQKCAILDKTYGEIRRPRETGGLAGRHADLVFDSLPYVDELLGDLGLLANRKGNWWRELMEAYLPGDFRGLVQEWVKLRL</sequence>
<dbReference type="InterPro" id="IPR036188">
    <property type="entry name" value="FAD/NAD-bd_sf"/>
</dbReference>
<evidence type="ECO:0008006" key="6">
    <source>
        <dbReference type="Google" id="ProtNLM"/>
    </source>
</evidence>
<dbReference type="RefSeq" id="XP_041553860.1">
    <property type="nucleotide sequence ID" value="XM_041700923.1"/>
</dbReference>
<evidence type="ECO:0000256" key="3">
    <source>
        <dbReference type="ARBA" id="ARBA00023002"/>
    </source>
</evidence>
<reference evidence="4" key="2">
    <citation type="submission" date="2021-02" db="EMBL/GenBank/DDBJ databases">
        <title>Aspergillus puulaauensis MK2 genome sequence.</title>
        <authorList>
            <person name="Futagami T."/>
            <person name="Mori K."/>
            <person name="Kadooka C."/>
            <person name="Tanaka T."/>
        </authorList>
    </citation>
    <scope>NUCLEOTIDE SEQUENCE</scope>
    <source>
        <strain evidence="4">MK2</strain>
    </source>
</reference>
<evidence type="ECO:0000313" key="4">
    <source>
        <dbReference type="EMBL" id="BCS21666.1"/>
    </source>
</evidence>
<dbReference type="PANTHER" id="PTHR23023">
    <property type="entry name" value="DIMETHYLANILINE MONOOXYGENASE"/>
    <property type="match status" value="1"/>
</dbReference>
<evidence type="ECO:0000256" key="1">
    <source>
        <dbReference type="ARBA" id="ARBA00022630"/>
    </source>
</evidence>
<organism evidence="4 5">
    <name type="scientific">Aspergillus puulaauensis</name>
    <dbReference type="NCBI Taxonomy" id="1220207"/>
    <lineage>
        <taxon>Eukaryota</taxon>
        <taxon>Fungi</taxon>
        <taxon>Dikarya</taxon>
        <taxon>Ascomycota</taxon>
        <taxon>Pezizomycotina</taxon>
        <taxon>Eurotiomycetes</taxon>
        <taxon>Eurotiomycetidae</taxon>
        <taxon>Eurotiales</taxon>
        <taxon>Aspergillaceae</taxon>
        <taxon>Aspergillus</taxon>
    </lineage>
</organism>
<dbReference type="Pfam" id="PF13738">
    <property type="entry name" value="Pyr_redox_3"/>
    <property type="match status" value="1"/>
</dbReference>
<dbReference type="Proteomes" id="UP000654913">
    <property type="component" value="Chromosome 2"/>
</dbReference>
<dbReference type="GeneID" id="64971671"/>